<dbReference type="Pfam" id="PF24883">
    <property type="entry name" value="NPHP3_N"/>
    <property type="match status" value="1"/>
</dbReference>
<proteinExistence type="predicted"/>
<keyword evidence="4" id="KW-1185">Reference proteome</keyword>
<dbReference type="InterPro" id="IPR027417">
    <property type="entry name" value="P-loop_NTPase"/>
</dbReference>
<feature type="domain" description="Nephrocystin 3-like N-terminal" evidence="2">
    <location>
        <begin position="63"/>
        <end position="229"/>
    </location>
</feature>
<dbReference type="PANTHER" id="PTHR10039:SF15">
    <property type="entry name" value="NACHT DOMAIN-CONTAINING PROTEIN"/>
    <property type="match status" value="1"/>
</dbReference>
<dbReference type="EMBL" id="JAAQHG020000052">
    <property type="protein sequence ID" value="KAL1582363.1"/>
    <property type="molecule type" value="Genomic_DNA"/>
</dbReference>
<dbReference type="PANTHER" id="PTHR10039">
    <property type="entry name" value="AMELOGENIN"/>
    <property type="match status" value="1"/>
</dbReference>
<dbReference type="AlphaFoldDB" id="A0AB34KGI3"/>
<reference evidence="3 4" key="1">
    <citation type="journal article" date="2020" name="Microbiol. Resour. Announc.">
        <title>Draft Genome Sequence of a Cladosporium Species Isolated from the Mesophotic Ascidian Didemnum maculosum.</title>
        <authorList>
            <person name="Gioti A."/>
            <person name="Siaperas R."/>
            <person name="Nikolaivits E."/>
            <person name="Le Goff G."/>
            <person name="Ouazzani J."/>
            <person name="Kotoulas G."/>
            <person name="Topakas E."/>
        </authorList>
    </citation>
    <scope>NUCLEOTIDE SEQUENCE [LARGE SCALE GENOMIC DNA]</scope>
    <source>
        <strain evidence="3 4">TM138-S3</strain>
    </source>
</reference>
<accession>A0AB34KGI3</accession>
<keyword evidence="1" id="KW-0677">Repeat</keyword>
<evidence type="ECO:0000256" key="1">
    <source>
        <dbReference type="ARBA" id="ARBA00022737"/>
    </source>
</evidence>
<evidence type="ECO:0000313" key="4">
    <source>
        <dbReference type="Proteomes" id="UP000803884"/>
    </source>
</evidence>
<sequence length="487" mass="54964">MNSAQMSHHSYNNTSISGDARAHLGNVFNFSSADSEEQDMLDWLTTLNPSASHDHACKQYQEGTLRWIFDHATFRNWRDRPNTLLPQALWCRGGIGTGKTTLVARILNHLQERGKPRGTLAVVYCQYSKRDILTVETVMGSILAQLYQHSEGGFGIPAHIKAAYKSQPRFWRRSPTLEQLKTWFRLRLEDENAVFVLVDAVDELTPKLRRKLLHSMQSTSRLKLLVTSRDAPEMETDVFEKQEVEIRAHETDLQILVKSKLREEGTEALRRLILSKPGNDLSFSTDEEQIVSKVTQLAQEMFLHAALNLDRVLECQRLEDVGHSLNHLHIKLDSYYDKAWERATDDQTQLRCQRAKLILMWATLAKQPLTVAALREAIRASGGGVKDEVLAEEEIESYCAGLIRVEPLPLRRCSSKKVETVSGSVDGGTSSNSVIAFRHVSAHHYFERMQDTHFPSSSKAIVAACLLHSSPAEALSALPMCHILSTE</sequence>
<dbReference type="Proteomes" id="UP000803884">
    <property type="component" value="Unassembled WGS sequence"/>
</dbReference>
<dbReference type="SUPFAM" id="SSF52540">
    <property type="entry name" value="P-loop containing nucleoside triphosphate hydrolases"/>
    <property type="match status" value="1"/>
</dbReference>
<organism evidence="3 4">
    <name type="scientific">Cladosporium halotolerans</name>
    <dbReference type="NCBI Taxonomy" id="1052096"/>
    <lineage>
        <taxon>Eukaryota</taxon>
        <taxon>Fungi</taxon>
        <taxon>Dikarya</taxon>
        <taxon>Ascomycota</taxon>
        <taxon>Pezizomycotina</taxon>
        <taxon>Dothideomycetes</taxon>
        <taxon>Dothideomycetidae</taxon>
        <taxon>Cladosporiales</taxon>
        <taxon>Cladosporiaceae</taxon>
        <taxon>Cladosporium</taxon>
    </lineage>
</organism>
<comment type="caution">
    <text evidence="3">The sequence shown here is derived from an EMBL/GenBank/DDBJ whole genome shotgun (WGS) entry which is preliminary data.</text>
</comment>
<protein>
    <recommendedName>
        <fullName evidence="2">Nephrocystin 3-like N-terminal domain-containing protein</fullName>
    </recommendedName>
</protein>
<evidence type="ECO:0000259" key="2">
    <source>
        <dbReference type="Pfam" id="PF24883"/>
    </source>
</evidence>
<gene>
    <name evidence="3" type="ORF">WHR41_08900</name>
</gene>
<dbReference type="Gene3D" id="3.40.50.300">
    <property type="entry name" value="P-loop containing nucleotide triphosphate hydrolases"/>
    <property type="match status" value="1"/>
</dbReference>
<name>A0AB34KGI3_9PEZI</name>
<dbReference type="GeneID" id="96010342"/>
<dbReference type="InterPro" id="IPR056884">
    <property type="entry name" value="NPHP3-like_N"/>
</dbReference>
<evidence type="ECO:0000313" key="3">
    <source>
        <dbReference type="EMBL" id="KAL1582363.1"/>
    </source>
</evidence>
<dbReference type="RefSeq" id="XP_069225470.1">
    <property type="nucleotide sequence ID" value="XM_069377504.1"/>
</dbReference>